<keyword evidence="2" id="KW-1185">Reference proteome</keyword>
<dbReference type="PANTHER" id="PTHR43747">
    <property type="entry name" value="FAD-BINDING PROTEIN"/>
    <property type="match status" value="1"/>
</dbReference>
<protein>
    <submittedName>
        <fullName evidence="1">Uncharacterized protein</fullName>
    </submittedName>
</protein>
<evidence type="ECO:0000313" key="1">
    <source>
        <dbReference type="EMBL" id="BCD96576.1"/>
    </source>
</evidence>
<dbReference type="AlphaFoldDB" id="A0AAN1WFD8"/>
<dbReference type="InterPro" id="IPR036188">
    <property type="entry name" value="FAD/NAD-bd_sf"/>
</dbReference>
<dbReference type="SUPFAM" id="SSF51905">
    <property type="entry name" value="FAD/NAD(P)-binding domain"/>
    <property type="match status" value="1"/>
</dbReference>
<dbReference type="KEGG" id="marq:MARGE09_P0776"/>
<sequence>MAKSLKWDVIIVGAGPAGLALARNLLLQQPMWRVLIIEQQLAPPNAPRIGESLPGAARILLEKLDLWQAFNRGNHQLRGAAVATWDSAMPIWQDGLRDPQGPGWHIDRRAFERMLLDGVRELGADFAWGQPLHSAVSSESLWQVKCFDQNNERHSYCAPILVDATGRGAHVARKLGMTKSKDDTLLCAHAFLPSPATDDDAIMRIAADEQGWWYTVKTPLNLRVLAYHLDAKSPMRKALQTGGQLYAMAMAQPLLATVFKKYYAYPNSQEAKATLFYRPAGTSLMDINALKASVPGFLAVGDALMTFDPISSQGLFHALATAESAVSVLAAPDVQACQNARNQYCAEMQAVSQRYLSHLQATYQGPKRFAHNTFWRNRQASLPCERAAVLASY</sequence>
<evidence type="ECO:0000313" key="2">
    <source>
        <dbReference type="Proteomes" id="UP001320119"/>
    </source>
</evidence>
<dbReference type="Pfam" id="PF01946">
    <property type="entry name" value="Thi4"/>
    <property type="match status" value="1"/>
</dbReference>
<dbReference type="InterPro" id="IPR050816">
    <property type="entry name" value="Flavin-dep_Halogenase_NPB"/>
</dbReference>
<organism evidence="1 2">
    <name type="scientific">Marinagarivorans cellulosilyticus</name>
    <dbReference type="NCBI Taxonomy" id="2721545"/>
    <lineage>
        <taxon>Bacteria</taxon>
        <taxon>Pseudomonadati</taxon>
        <taxon>Pseudomonadota</taxon>
        <taxon>Gammaproteobacteria</taxon>
        <taxon>Cellvibrionales</taxon>
        <taxon>Cellvibrionaceae</taxon>
        <taxon>Marinagarivorans</taxon>
    </lineage>
</organism>
<dbReference type="Gene3D" id="3.50.50.60">
    <property type="entry name" value="FAD/NAD(P)-binding domain"/>
    <property type="match status" value="1"/>
</dbReference>
<dbReference type="GO" id="GO:0004497">
    <property type="term" value="F:monooxygenase activity"/>
    <property type="evidence" value="ECO:0007669"/>
    <property type="project" value="InterPro"/>
</dbReference>
<dbReference type="Pfam" id="PF04820">
    <property type="entry name" value="Trp_halogenase"/>
    <property type="match status" value="1"/>
</dbReference>
<proteinExistence type="predicted"/>
<dbReference type="EMBL" id="AP023086">
    <property type="protein sequence ID" value="BCD96576.1"/>
    <property type="molecule type" value="Genomic_DNA"/>
</dbReference>
<dbReference type="Gene3D" id="3.30.9.100">
    <property type="match status" value="1"/>
</dbReference>
<dbReference type="RefSeq" id="WP_236986072.1">
    <property type="nucleotide sequence ID" value="NZ_AP023086.1"/>
</dbReference>
<dbReference type="PANTHER" id="PTHR43747:SF1">
    <property type="entry name" value="SLR1998 PROTEIN"/>
    <property type="match status" value="1"/>
</dbReference>
<gene>
    <name evidence="1" type="ORF">MARGE09_P0776</name>
</gene>
<accession>A0AAN1WFD8</accession>
<dbReference type="Proteomes" id="UP001320119">
    <property type="component" value="Chromosome"/>
</dbReference>
<reference evidence="1 2" key="1">
    <citation type="journal article" date="2022" name="IScience">
        <title>An ultrasensitive nanofiber-based assay for enzymatic hydrolysis and deep-sea microbial degradation of cellulose.</title>
        <authorList>
            <person name="Tsudome M."/>
            <person name="Tachioka M."/>
            <person name="Miyazaki M."/>
            <person name="Uchimura K."/>
            <person name="Tsuda M."/>
            <person name="Takaki Y."/>
            <person name="Deguchi S."/>
        </authorList>
    </citation>
    <scope>NUCLEOTIDE SEQUENCE [LARGE SCALE GENOMIC DNA]</scope>
    <source>
        <strain evidence="1 2">GE09</strain>
    </source>
</reference>
<name>A0AAN1WFD8_9GAMM</name>
<dbReference type="InterPro" id="IPR006905">
    <property type="entry name" value="Flavin_halogenase"/>
</dbReference>